<dbReference type="PROSITE" id="PS51134">
    <property type="entry name" value="ZF_TFIIB"/>
    <property type="match status" value="1"/>
</dbReference>
<keyword evidence="1" id="KW-0677">Repeat</keyword>
<keyword evidence="3" id="KW-0804">Transcription</keyword>
<dbReference type="AlphaFoldDB" id="A0A6C0BQE3"/>
<dbReference type="PANTHER" id="PTHR11618:SF13">
    <property type="entry name" value="TRANSCRIPTION INITIATION FACTOR IIB"/>
    <property type="match status" value="1"/>
</dbReference>
<accession>A0A6C0BQE3</accession>
<dbReference type="InterPro" id="IPR000812">
    <property type="entry name" value="TFIIB"/>
</dbReference>
<evidence type="ECO:0000256" key="1">
    <source>
        <dbReference type="ARBA" id="ARBA00022737"/>
    </source>
</evidence>
<dbReference type="GO" id="GO:0017025">
    <property type="term" value="F:TBP-class protein binding"/>
    <property type="evidence" value="ECO:0007669"/>
    <property type="project" value="InterPro"/>
</dbReference>
<organism evidence="5">
    <name type="scientific">viral metagenome</name>
    <dbReference type="NCBI Taxonomy" id="1070528"/>
    <lineage>
        <taxon>unclassified sequences</taxon>
        <taxon>metagenomes</taxon>
        <taxon>organismal metagenomes</taxon>
    </lineage>
</organism>
<dbReference type="SUPFAM" id="SSF57783">
    <property type="entry name" value="Zinc beta-ribbon"/>
    <property type="match status" value="1"/>
</dbReference>
<reference evidence="5" key="1">
    <citation type="journal article" date="2020" name="Nature">
        <title>Giant virus diversity and host interactions through global metagenomics.</title>
        <authorList>
            <person name="Schulz F."/>
            <person name="Roux S."/>
            <person name="Paez-Espino D."/>
            <person name="Jungbluth S."/>
            <person name="Walsh D.A."/>
            <person name="Denef V.J."/>
            <person name="McMahon K.D."/>
            <person name="Konstantinidis K.T."/>
            <person name="Eloe-Fadrosh E.A."/>
            <person name="Kyrpides N.C."/>
            <person name="Woyke T."/>
        </authorList>
    </citation>
    <scope>NUCLEOTIDE SEQUENCE</scope>
    <source>
        <strain evidence="5">GVMAG-M-3300017989-17</strain>
    </source>
</reference>
<dbReference type="InterPro" id="IPR013150">
    <property type="entry name" value="TFIIB_cyclin"/>
</dbReference>
<dbReference type="PANTHER" id="PTHR11618">
    <property type="entry name" value="TRANSCRIPTION INITIATION FACTOR IIB-RELATED"/>
    <property type="match status" value="1"/>
</dbReference>
<dbReference type="Gene3D" id="1.10.472.170">
    <property type="match status" value="1"/>
</dbReference>
<evidence type="ECO:0000259" key="4">
    <source>
        <dbReference type="PROSITE" id="PS51134"/>
    </source>
</evidence>
<name>A0A6C0BQE3_9ZZZZ</name>
<dbReference type="SUPFAM" id="SSF47954">
    <property type="entry name" value="Cyclin-like"/>
    <property type="match status" value="1"/>
</dbReference>
<dbReference type="InterPro" id="IPR013137">
    <property type="entry name" value="Znf_TFIIB"/>
</dbReference>
<sequence length="303" mass="33508">MTRCRNCGGDTWVVDQARGDTICQECGMVNDDERVVDQGCERRLFSDASVNHQRAERVDNRQGKLRNTVIGNPRKRQKSVVQAAQRELTKGDKNDDALAGYFSKIREVCNVLNLEGRVNDVARDLIFRYEKVRDPHRRSLPVLESTLAVIHLACTQMCLGRTMGDLLCDLQLAEVEVPDDRDVWEVRKKFVQALPGIDAQARAEDVIYSLCTTLNASRAVRQVAARIEHNMHALVEGKTVSTIAAGVILIAAQALEDFSVTRDDVAGVAGVSTTTLASFCKIGQRHWANVVPPPAELAKIKGC</sequence>
<evidence type="ECO:0000256" key="2">
    <source>
        <dbReference type="ARBA" id="ARBA00023015"/>
    </source>
</evidence>
<dbReference type="InterPro" id="IPR036915">
    <property type="entry name" value="Cyclin-like_sf"/>
</dbReference>
<dbReference type="GO" id="GO:0005634">
    <property type="term" value="C:nucleus"/>
    <property type="evidence" value="ECO:0007669"/>
    <property type="project" value="TreeGrafter"/>
</dbReference>
<keyword evidence="2" id="KW-0805">Transcription regulation</keyword>
<protein>
    <recommendedName>
        <fullName evidence="4">TFIIB-type domain-containing protein</fullName>
    </recommendedName>
</protein>
<dbReference type="Pfam" id="PF08271">
    <property type="entry name" value="Zn_Ribbon_TF"/>
    <property type="match status" value="1"/>
</dbReference>
<proteinExistence type="predicted"/>
<dbReference type="EMBL" id="MN739204">
    <property type="protein sequence ID" value="QHS93473.1"/>
    <property type="molecule type" value="Genomic_DNA"/>
</dbReference>
<evidence type="ECO:0000313" key="5">
    <source>
        <dbReference type="EMBL" id="QHS93473.1"/>
    </source>
</evidence>
<dbReference type="GO" id="GO:0097550">
    <property type="term" value="C:transcription preinitiation complex"/>
    <property type="evidence" value="ECO:0007669"/>
    <property type="project" value="TreeGrafter"/>
</dbReference>
<evidence type="ECO:0000256" key="3">
    <source>
        <dbReference type="ARBA" id="ARBA00023163"/>
    </source>
</evidence>
<dbReference type="CDD" id="cd00043">
    <property type="entry name" value="CYCLIN_SF"/>
    <property type="match status" value="2"/>
</dbReference>
<feature type="domain" description="TFIIB-type" evidence="4">
    <location>
        <begin position="1"/>
        <end position="31"/>
    </location>
</feature>
<dbReference type="PRINTS" id="PR00685">
    <property type="entry name" value="TIFACTORIIB"/>
</dbReference>
<dbReference type="GO" id="GO:0070897">
    <property type="term" value="P:transcription preinitiation complex assembly"/>
    <property type="evidence" value="ECO:0007669"/>
    <property type="project" value="InterPro"/>
</dbReference>
<dbReference type="Gene3D" id="1.10.472.10">
    <property type="entry name" value="Cyclin-like"/>
    <property type="match status" value="1"/>
</dbReference>
<dbReference type="Pfam" id="PF00382">
    <property type="entry name" value="TFIIB"/>
    <property type="match status" value="1"/>
</dbReference>